<gene>
    <name evidence="12" type="ORF">LUZ61_007903</name>
</gene>
<dbReference type="Pfam" id="PF00137">
    <property type="entry name" value="ATP-synt_C"/>
    <property type="match status" value="2"/>
</dbReference>
<dbReference type="GO" id="GO:0046961">
    <property type="term" value="F:proton-transporting ATPase activity, rotational mechanism"/>
    <property type="evidence" value="ECO:0007669"/>
    <property type="project" value="InterPro"/>
</dbReference>
<comment type="subcellular location">
    <subcellularLocation>
        <location evidence="2">Membrane</location>
        <topology evidence="2">Multi-pass membrane protein</topology>
    </subcellularLocation>
</comment>
<keyword evidence="13" id="KW-1185">Reference proteome</keyword>
<dbReference type="Gene3D" id="1.20.120.610">
    <property type="entry name" value="lithium bound rotor ring of v- atpase"/>
    <property type="match status" value="1"/>
</dbReference>
<dbReference type="EMBL" id="JAMRDG010000001">
    <property type="protein sequence ID" value="KAJ3704198.1"/>
    <property type="molecule type" value="Genomic_DNA"/>
</dbReference>
<keyword evidence="6" id="KW-0375">Hydrogen ion transport</keyword>
<dbReference type="InterPro" id="IPR002379">
    <property type="entry name" value="ATPase_proteolipid_c-like_dom"/>
</dbReference>
<comment type="function">
    <text evidence="1 10">Proton-conducting pore forming subunit of the membrane integral V0 complex of vacuolar ATPase. V-ATPase is responsible for acidifying a variety of intracellular compartments in eukaryotic cells.</text>
</comment>
<comment type="subunit">
    <text evidence="10">V-ATPase is a heteromultimeric enzyme composed of a peripheral catalytic V1 complex attached to an integral membrane V0 proton pore complex.</text>
</comment>
<evidence type="ECO:0000256" key="3">
    <source>
        <dbReference type="ARBA" id="ARBA00007296"/>
    </source>
</evidence>
<evidence type="ECO:0000256" key="6">
    <source>
        <dbReference type="ARBA" id="ARBA00022781"/>
    </source>
</evidence>
<dbReference type="AlphaFoldDB" id="A0AAD5ZUI0"/>
<name>A0AAD5ZUI0_9POAL</name>
<dbReference type="FunFam" id="1.20.120.610:FF:000002">
    <property type="entry name" value="V-type proton ATPase proteolipid subunit"/>
    <property type="match status" value="1"/>
</dbReference>
<evidence type="ECO:0000313" key="13">
    <source>
        <dbReference type="Proteomes" id="UP001210211"/>
    </source>
</evidence>
<evidence type="ECO:0000259" key="11">
    <source>
        <dbReference type="Pfam" id="PF00137"/>
    </source>
</evidence>
<accession>A0AAD5ZUI0</accession>
<keyword evidence="8 10" id="KW-0406">Ion transport</keyword>
<feature type="transmembrane region" description="Helical" evidence="10">
    <location>
        <begin position="187"/>
        <end position="214"/>
    </location>
</feature>
<evidence type="ECO:0000256" key="8">
    <source>
        <dbReference type="ARBA" id="ARBA00023065"/>
    </source>
</evidence>
<evidence type="ECO:0000256" key="9">
    <source>
        <dbReference type="ARBA" id="ARBA00023136"/>
    </source>
</evidence>
<keyword evidence="4 10" id="KW-0813">Transport</keyword>
<dbReference type="CDD" id="cd18178">
    <property type="entry name" value="ATP-synt_Vo_c_ATP6F_rpt2"/>
    <property type="match status" value="1"/>
</dbReference>
<sequence length="262" mass="27398">MDGRPEDLVPLIFTGDINEGSQLIFPTRAAHVTATFDLNTPCSALCEPLFLASPSKINHYSSDPPHTILKKSTPKHPEKHMGSIRKMTGSSSWSQALVQISPYTFSAIGIAISIGVSVLGAAWGIYITGSSLIGAAIKAPRITSKNLISVIFCEAVAIYGVIVAIILQTKLESVPSSQIYAPESLRAGYAIFSSGIIVGFANLVCGICVGIIGSSCALSDAQNSSLFVKILVIEIFGSALGLFGVIVGIIMSAQASWPAKAA</sequence>
<dbReference type="GO" id="GO:0033179">
    <property type="term" value="C:proton-transporting V-type ATPase, V0 domain"/>
    <property type="evidence" value="ECO:0007669"/>
    <property type="project" value="InterPro"/>
</dbReference>
<protein>
    <recommendedName>
        <fullName evidence="11">V-ATPase proteolipid subunit C-like domain-containing protein</fullName>
    </recommendedName>
</protein>
<reference evidence="12 13" key="1">
    <citation type="journal article" date="2022" name="Cell">
        <title>Repeat-based holocentromeres influence genome architecture and karyotype evolution.</title>
        <authorList>
            <person name="Hofstatter P.G."/>
            <person name="Thangavel G."/>
            <person name="Lux T."/>
            <person name="Neumann P."/>
            <person name="Vondrak T."/>
            <person name="Novak P."/>
            <person name="Zhang M."/>
            <person name="Costa L."/>
            <person name="Castellani M."/>
            <person name="Scott A."/>
            <person name="Toegelov H."/>
            <person name="Fuchs J."/>
            <person name="Mata-Sucre Y."/>
            <person name="Dias Y."/>
            <person name="Vanzela A.L.L."/>
            <person name="Huettel B."/>
            <person name="Almeida C.C.S."/>
            <person name="Simkova H."/>
            <person name="Souza G."/>
            <person name="Pedrosa-Harand A."/>
            <person name="Macas J."/>
            <person name="Mayer K.F.X."/>
            <person name="Houben A."/>
            <person name="Marques A."/>
        </authorList>
    </citation>
    <scope>NUCLEOTIDE SEQUENCE [LARGE SCALE GENOMIC DNA]</scope>
    <source>
        <strain evidence="12">RhyTen1mFocal</strain>
    </source>
</reference>
<feature type="domain" description="V-ATPase proteolipid subunit C-like" evidence="11">
    <location>
        <begin position="108"/>
        <end position="167"/>
    </location>
</feature>
<evidence type="ECO:0000256" key="1">
    <source>
        <dbReference type="ARBA" id="ARBA00002481"/>
    </source>
</evidence>
<dbReference type="PRINTS" id="PR00122">
    <property type="entry name" value="VACATPASE"/>
</dbReference>
<keyword evidence="9 10" id="KW-0472">Membrane</keyword>
<feature type="transmembrane region" description="Helical" evidence="10">
    <location>
        <begin position="103"/>
        <end position="126"/>
    </location>
</feature>
<dbReference type="InterPro" id="IPR035921">
    <property type="entry name" value="F/V-ATP_Csub_sf"/>
</dbReference>
<keyword evidence="5 10" id="KW-0812">Transmembrane</keyword>
<evidence type="ECO:0000313" key="12">
    <source>
        <dbReference type="EMBL" id="KAJ3704198.1"/>
    </source>
</evidence>
<feature type="transmembrane region" description="Helical" evidence="10">
    <location>
        <begin position="226"/>
        <end position="251"/>
    </location>
</feature>
<dbReference type="InterPro" id="IPR000245">
    <property type="entry name" value="ATPase_proteolipid_csu"/>
</dbReference>
<evidence type="ECO:0000256" key="2">
    <source>
        <dbReference type="ARBA" id="ARBA00004141"/>
    </source>
</evidence>
<feature type="domain" description="V-ATPase proteolipid subunit C-like" evidence="11">
    <location>
        <begin position="193"/>
        <end position="251"/>
    </location>
</feature>
<evidence type="ECO:0000256" key="10">
    <source>
        <dbReference type="RuleBase" id="RU363060"/>
    </source>
</evidence>
<feature type="transmembrane region" description="Helical" evidence="10">
    <location>
        <begin position="147"/>
        <end position="167"/>
    </location>
</feature>
<dbReference type="PANTHER" id="PTHR10263">
    <property type="entry name" value="V-TYPE PROTON ATPASE PROTEOLIPID SUBUNIT"/>
    <property type="match status" value="1"/>
</dbReference>
<proteinExistence type="inferred from homology"/>
<evidence type="ECO:0000256" key="7">
    <source>
        <dbReference type="ARBA" id="ARBA00022989"/>
    </source>
</evidence>
<evidence type="ECO:0000256" key="4">
    <source>
        <dbReference type="ARBA" id="ARBA00022448"/>
    </source>
</evidence>
<comment type="similarity">
    <text evidence="3 10">Belongs to the V-ATPase proteolipid subunit family.</text>
</comment>
<dbReference type="SUPFAM" id="SSF81333">
    <property type="entry name" value="F1F0 ATP synthase subunit C"/>
    <property type="match status" value="2"/>
</dbReference>
<evidence type="ECO:0000256" key="5">
    <source>
        <dbReference type="ARBA" id="ARBA00022692"/>
    </source>
</evidence>
<dbReference type="Proteomes" id="UP001210211">
    <property type="component" value="Unassembled WGS sequence"/>
</dbReference>
<keyword evidence="7 10" id="KW-1133">Transmembrane helix</keyword>
<organism evidence="12 13">
    <name type="scientific">Rhynchospora tenuis</name>
    <dbReference type="NCBI Taxonomy" id="198213"/>
    <lineage>
        <taxon>Eukaryota</taxon>
        <taxon>Viridiplantae</taxon>
        <taxon>Streptophyta</taxon>
        <taxon>Embryophyta</taxon>
        <taxon>Tracheophyta</taxon>
        <taxon>Spermatophyta</taxon>
        <taxon>Magnoliopsida</taxon>
        <taxon>Liliopsida</taxon>
        <taxon>Poales</taxon>
        <taxon>Cyperaceae</taxon>
        <taxon>Cyperoideae</taxon>
        <taxon>Rhynchosporeae</taxon>
        <taxon>Rhynchospora</taxon>
    </lineage>
</organism>
<comment type="caution">
    <text evidence="12">The sequence shown here is derived from an EMBL/GenBank/DDBJ whole genome shotgun (WGS) entry which is preliminary data.</text>
</comment>
<dbReference type="CDD" id="cd18177">
    <property type="entry name" value="ATP-synt_Vo_c_ATP6F_rpt1"/>
    <property type="match status" value="1"/>
</dbReference>